<dbReference type="InterPro" id="IPR011059">
    <property type="entry name" value="Metal-dep_hydrolase_composite"/>
</dbReference>
<dbReference type="GO" id="GO:0008892">
    <property type="term" value="F:guanine deaminase activity"/>
    <property type="evidence" value="ECO:0007669"/>
    <property type="project" value="UniProtKB-UniRule"/>
</dbReference>
<dbReference type="InterPro" id="IPR006680">
    <property type="entry name" value="Amidohydro-rel"/>
</dbReference>
<dbReference type="EC" id="3.5.4.3" evidence="8"/>
<evidence type="ECO:0000256" key="1">
    <source>
        <dbReference type="ARBA" id="ARBA00004984"/>
    </source>
</evidence>
<dbReference type="PANTHER" id="PTHR11271:SF6">
    <property type="entry name" value="GUANINE DEAMINASE"/>
    <property type="match status" value="1"/>
</dbReference>
<evidence type="ECO:0000259" key="9">
    <source>
        <dbReference type="Pfam" id="PF01979"/>
    </source>
</evidence>
<dbReference type="GO" id="GO:0006147">
    <property type="term" value="P:guanine catabolic process"/>
    <property type="evidence" value="ECO:0007669"/>
    <property type="project" value="UniProtKB-UniRule"/>
</dbReference>
<protein>
    <recommendedName>
        <fullName evidence="8">Guanine deaminase</fullName>
        <shortName evidence="8">Guanase</shortName>
        <ecNumber evidence="8">3.5.4.3</ecNumber>
    </recommendedName>
    <alternativeName>
        <fullName evidence="8">Guanine aminohydrolase</fullName>
    </alternativeName>
</protein>
<dbReference type="InterPro" id="IPR014311">
    <property type="entry name" value="Guanine_deaminase"/>
</dbReference>
<keyword evidence="5 8" id="KW-0862">Zinc</keyword>
<comment type="similarity">
    <text evidence="2 8">Belongs to the metallo-dependent hydrolases superfamily. ATZ/TRZ family.</text>
</comment>
<gene>
    <name evidence="10" type="ORF">KASA_0L04290G</name>
</gene>
<evidence type="ECO:0000256" key="7">
    <source>
        <dbReference type="ARBA" id="ARBA00056079"/>
    </source>
</evidence>
<keyword evidence="4 8" id="KW-0378">Hydrolase</keyword>
<dbReference type="Pfam" id="PF01979">
    <property type="entry name" value="Amidohydro_1"/>
    <property type="match status" value="1"/>
</dbReference>
<dbReference type="Gene3D" id="3.20.20.140">
    <property type="entry name" value="Metal-dependent hydrolases"/>
    <property type="match status" value="1"/>
</dbReference>
<name>A0A1X7R6S7_9SACH</name>
<feature type="domain" description="Amidohydrolase-related" evidence="9">
    <location>
        <begin position="90"/>
        <end position="481"/>
    </location>
</feature>
<dbReference type="InterPro" id="IPR032466">
    <property type="entry name" value="Metal_Hydrolase"/>
</dbReference>
<dbReference type="NCBIfam" id="TIGR02967">
    <property type="entry name" value="guan_deamin"/>
    <property type="match status" value="1"/>
</dbReference>
<accession>A0A1X7R6S7</accession>
<evidence type="ECO:0000256" key="3">
    <source>
        <dbReference type="ARBA" id="ARBA00022723"/>
    </source>
</evidence>
<proteinExistence type="inferred from homology"/>
<dbReference type="Proteomes" id="UP000196158">
    <property type="component" value="Unassembled WGS sequence"/>
</dbReference>
<dbReference type="OrthoDB" id="194468at2759"/>
<dbReference type="GO" id="GO:0005829">
    <property type="term" value="C:cytosol"/>
    <property type="evidence" value="ECO:0007669"/>
    <property type="project" value="TreeGrafter"/>
</dbReference>
<evidence type="ECO:0000256" key="8">
    <source>
        <dbReference type="RuleBase" id="RU366009"/>
    </source>
</evidence>
<comment type="pathway">
    <text evidence="1 8">Purine metabolism; guanine degradation; xanthine from guanine: step 1/1.</text>
</comment>
<dbReference type="FunFam" id="3.20.20.140:FF:000022">
    <property type="entry name" value="Guanine deaminase"/>
    <property type="match status" value="1"/>
</dbReference>
<organism evidence="10 11">
    <name type="scientific">Maudiozyma saulgeensis</name>
    <dbReference type="NCBI Taxonomy" id="1789683"/>
    <lineage>
        <taxon>Eukaryota</taxon>
        <taxon>Fungi</taxon>
        <taxon>Dikarya</taxon>
        <taxon>Ascomycota</taxon>
        <taxon>Saccharomycotina</taxon>
        <taxon>Saccharomycetes</taxon>
        <taxon>Saccharomycetales</taxon>
        <taxon>Saccharomycetaceae</taxon>
        <taxon>Maudiozyma</taxon>
    </lineage>
</organism>
<evidence type="ECO:0000256" key="6">
    <source>
        <dbReference type="ARBA" id="ARBA00051148"/>
    </source>
</evidence>
<dbReference type="PANTHER" id="PTHR11271">
    <property type="entry name" value="GUANINE DEAMINASE"/>
    <property type="match status" value="1"/>
</dbReference>
<dbReference type="InterPro" id="IPR051607">
    <property type="entry name" value="Metallo-dep_hydrolases"/>
</dbReference>
<dbReference type="STRING" id="1789683.A0A1X7R6S7"/>
<dbReference type="Gene3D" id="2.30.40.10">
    <property type="entry name" value="Urease, subunit C, domain 1"/>
    <property type="match status" value="1"/>
</dbReference>
<comment type="cofactor">
    <cofactor evidence="8">
        <name>Zn(2+)</name>
        <dbReference type="ChEBI" id="CHEBI:29105"/>
    </cofactor>
    <text evidence="8">Binds 1 zinc ion per subunit.</text>
</comment>
<evidence type="ECO:0000313" key="10">
    <source>
        <dbReference type="EMBL" id="SMN21357.1"/>
    </source>
</evidence>
<dbReference type="UniPathway" id="UPA00603">
    <property type="reaction ID" value="UER00660"/>
</dbReference>
<reference evidence="10 11" key="1">
    <citation type="submission" date="2017-04" db="EMBL/GenBank/DDBJ databases">
        <authorList>
            <person name="Afonso C.L."/>
            <person name="Miller P.J."/>
            <person name="Scott M.A."/>
            <person name="Spackman E."/>
            <person name="Goraichik I."/>
            <person name="Dimitrov K.M."/>
            <person name="Suarez D.L."/>
            <person name="Swayne D.E."/>
        </authorList>
    </citation>
    <scope>NUCLEOTIDE SEQUENCE [LARGE SCALE GENOMIC DNA]</scope>
</reference>
<comment type="catalytic activity">
    <reaction evidence="6 8">
        <text>guanine + H2O + H(+) = xanthine + NH4(+)</text>
        <dbReference type="Rhea" id="RHEA:14665"/>
        <dbReference type="ChEBI" id="CHEBI:15377"/>
        <dbReference type="ChEBI" id="CHEBI:15378"/>
        <dbReference type="ChEBI" id="CHEBI:16235"/>
        <dbReference type="ChEBI" id="CHEBI:17712"/>
        <dbReference type="ChEBI" id="CHEBI:28938"/>
        <dbReference type="EC" id="3.5.4.3"/>
    </reaction>
</comment>
<evidence type="ECO:0000256" key="5">
    <source>
        <dbReference type="ARBA" id="ARBA00022833"/>
    </source>
</evidence>
<dbReference type="AlphaFoldDB" id="A0A1X7R6S7"/>
<dbReference type="EMBL" id="FXLY01000007">
    <property type="protein sequence ID" value="SMN21357.1"/>
    <property type="molecule type" value="Genomic_DNA"/>
</dbReference>
<evidence type="ECO:0000256" key="2">
    <source>
        <dbReference type="ARBA" id="ARBA00006745"/>
    </source>
</evidence>
<keyword evidence="3 8" id="KW-0479">Metal-binding</keyword>
<evidence type="ECO:0000256" key="4">
    <source>
        <dbReference type="ARBA" id="ARBA00022801"/>
    </source>
</evidence>
<sequence length="488" mass="54654">MTRSKELQHIFVTFYGNFIDTPDFGSLRVRMNTAIGVCMDPSIPENFGKIQFISENCEDPLMATIQYDTSLTEDKIKLVVPSNNSITSFYFPGFIDTHIHASQYPNCGILGNNSTLLDWLNKYTFPTEAALSHLPYANIVYDKIVSRTIANGTTTATYFTTIDLNASKVMAQICSKYGQRALIGKVCMDSNSPEYYIETCKESVSSLIELVDYLENELCNPLVQPIVTPRFAPSCSRELMETIGNLAKNKSLHIQTHLSENFNEINWVENLFPECENYTDVYNEYGLLNEKTILAHSIHLTPEEIQLIKLKQSGISHCPISNTSLTSGECPVKEMFADGIEKIGLGTDVSAGYSCSILESAKAAYAVSRHLAMKKEKPQLKLSVNECLYLATLGGAKVLDMDKHIGSFDVGKSFDCQEIDLISPNSTIDIFEWQVPTNLPNTKSEHTSLNKPEPFRMCDIVSKWFFNADDRNVVTVWVNGHNIQNLNT</sequence>
<keyword evidence="11" id="KW-1185">Reference proteome</keyword>
<comment type="function">
    <text evidence="7 8">Catalyzes the hydrolytic deamination of guanine, producing xanthine and ammonia.</text>
</comment>
<dbReference type="SUPFAM" id="SSF51556">
    <property type="entry name" value="Metallo-dependent hydrolases"/>
    <property type="match status" value="1"/>
</dbReference>
<evidence type="ECO:0000313" key="11">
    <source>
        <dbReference type="Proteomes" id="UP000196158"/>
    </source>
</evidence>
<dbReference type="GO" id="GO:0008270">
    <property type="term" value="F:zinc ion binding"/>
    <property type="evidence" value="ECO:0007669"/>
    <property type="project" value="UniProtKB-UniRule"/>
</dbReference>